<dbReference type="Gene3D" id="3.40.1350.10">
    <property type="match status" value="1"/>
</dbReference>
<reference evidence="3 4" key="1">
    <citation type="journal article" date="2016" name="PeerJ">
        <title>Gall-ID: tools for genotyping gall-causing phytopathogenic bacteria.</title>
        <authorList>
            <person name="Davis E.W.II."/>
            <person name="Weisberg A.J."/>
            <person name="Tabima J.F."/>
            <person name="Grunwald N.J."/>
            <person name="Chang J.H."/>
        </authorList>
    </citation>
    <scope>NUCLEOTIDE SEQUENCE [LARGE SCALE GENOMIC DNA]</scope>
    <source>
        <strain evidence="3 4">N2/73</strain>
    </source>
</reference>
<gene>
    <name evidence="3" type="ORF">A6U91_18660</name>
</gene>
<name>A0AB36ED42_AGRTU</name>
<dbReference type="Proteomes" id="UP000093451">
    <property type="component" value="Unassembled WGS sequence"/>
</dbReference>
<dbReference type="Pfam" id="PF01939">
    <property type="entry name" value="NucS_C"/>
    <property type="match status" value="1"/>
</dbReference>
<dbReference type="AlphaFoldDB" id="A0AB36ED42"/>
<dbReference type="GO" id="GO:0004519">
    <property type="term" value="F:endonuclease activity"/>
    <property type="evidence" value="ECO:0007669"/>
    <property type="project" value="InterPro"/>
</dbReference>
<protein>
    <recommendedName>
        <fullName evidence="2">Endonuclease NucS C-terminal domain-containing protein</fullName>
    </recommendedName>
</protein>
<dbReference type="InterPro" id="IPR011856">
    <property type="entry name" value="tRNA_endonuc-like_dom_sf"/>
</dbReference>
<dbReference type="EMBL" id="LXKT01000027">
    <property type="protein sequence ID" value="OCJ33454.1"/>
    <property type="molecule type" value="Genomic_DNA"/>
</dbReference>
<proteinExistence type="predicted"/>
<dbReference type="RefSeq" id="WP_065688821.1">
    <property type="nucleotide sequence ID" value="NZ_LXKT01000027.1"/>
</dbReference>
<dbReference type="InterPro" id="IPR048301">
    <property type="entry name" value="NucS_C"/>
</dbReference>
<dbReference type="CDD" id="cd22341">
    <property type="entry name" value="NucS-like"/>
    <property type="match status" value="1"/>
</dbReference>
<feature type="domain" description="Endonuclease NucS C-terminal" evidence="2">
    <location>
        <begin position="3"/>
        <end position="95"/>
    </location>
</feature>
<keyword evidence="1" id="KW-0238">DNA-binding</keyword>
<sequence>MNEDNLRDFLAENLHLFEDGLELLKKERHLPNEVGASGFLDILAKDRSGNFVVIEVKIAKYAEREAFTELLKYMGLMKRHLGAKESEIRLFIVSPDWRELTVPFSEFVNAVSYNVTGFRVTIDADSVSEVSVQLPLPLSIGRSIIPRHWLQFYNEAGTRDQKSKLYAERISKRGINNFVIVHFEVKYEYTAGYCFYFAQQRESREFHENILREASAERYDEIMTFVEDLDEDDALNEIADASTDMINVSADELEIGHPEKFKGWYQRGNWIIEKIFRFGTFSRDERLTDEMIINELCGYTGQSHTWYSAAARYGDKSKRAEIQSSYTNCLYHNDEWRRDLRDILEWETRNRSGALAISVFNPENIIESIYLYNRTGDPSYIPKFTVVSDDQDDTRLHVFRGLIVSTGKAPASWTEIVLKHFDGDMSGYHFATHLHGIYEINDQIMRDLGLRYVTMHQIFDRDEITEGFEPIFRGSSIRTKESLSGVPFDIWIEQHSGLVTAIASSFETHVHYSKEMEP</sequence>
<dbReference type="InterPro" id="IPR002793">
    <property type="entry name" value="Endonuclease_NucS"/>
</dbReference>
<organism evidence="3 4">
    <name type="scientific">Agrobacterium tumefaciens</name>
    <dbReference type="NCBI Taxonomy" id="358"/>
    <lineage>
        <taxon>Bacteria</taxon>
        <taxon>Pseudomonadati</taxon>
        <taxon>Pseudomonadota</taxon>
        <taxon>Alphaproteobacteria</taxon>
        <taxon>Hyphomicrobiales</taxon>
        <taxon>Rhizobiaceae</taxon>
        <taxon>Rhizobium/Agrobacterium group</taxon>
        <taxon>Agrobacterium</taxon>
        <taxon>Agrobacterium tumefaciens complex</taxon>
    </lineage>
</organism>
<evidence type="ECO:0000256" key="1">
    <source>
        <dbReference type="ARBA" id="ARBA00023125"/>
    </source>
</evidence>
<evidence type="ECO:0000313" key="3">
    <source>
        <dbReference type="EMBL" id="OCJ33454.1"/>
    </source>
</evidence>
<comment type="caution">
    <text evidence="3">The sequence shown here is derived from an EMBL/GenBank/DDBJ whole genome shotgun (WGS) entry which is preliminary data.</text>
</comment>
<evidence type="ECO:0000313" key="4">
    <source>
        <dbReference type="Proteomes" id="UP000093451"/>
    </source>
</evidence>
<accession>A0AB36ED42</accession>
<dbReference type="GO" id="GO:0003677">
    <property type="term" value="F:DNA binding"/>
    <property type="evidence" value="ECO:0007669"/>
    <property type="project" value="UniProtKB-KW"/>
</dbReference>
<evidence type="ECO:0000259" key="2">
    <source>
        <dbReference type="Pfam" id="PF01939"/>
    </source>
</evidence>